<reference evidence="1 2" key="1">
    <citation type="journal article" date="2012" name="Int. J. Syst. Evol. Microbiol.">
        <title>Vibrio caribbeanicus sp. nov., isolated from the marine sponge Scleritoderma cyanea.</title>
        <authorList>
            <person name="Hoffmann M."/>
            <person name="Monday S.R."/>
            <person name="Allard M.W."/>
            <person name="Strain E.A."/>
            <person name="Whittaker P."/>
            <person name="Naum M."/>
            <person name="McCarthy P.J."/>
            <person name="Lopez J.V."/>
            <person name="Fischer M."/>
            <person name="Brown E.W."/>
        </authorList>
    </citation>
    <scope>NUCLEOTIDE SEQUENCE [LARGE SCALE GENOMIC DNA]</scope>
    <source>
        <strain evidence="1 2">ATCC BAA-2122</strain>
    </source>
</reference>
<protein>
    <submittedName>
        <fullName evidence="1">Uncharacterized protein</fullName>
    </submittedName>
</protein>
<dbReference type="AlphaFoldDB" id="E3BFH7"/>
<proteinExistence type="predicted"/>
<organism evidence="1 2">
    <name type="scientific">Vibrio caribbeanicus ATCC BAA-2122</name>
    <dbReference type="NCBI Taxonomy" id="796620"/>
    <lineage>
        <taxon>Bacteria</taxon>
        <taxon>Pseudomonadati</taxon>
        <taxon>Pseudomonadota</taxon>
        <taxon>Gammaproteobacteria</taxon>
        <taxon>Vibrionales</taxon>
        <taxon>Vibrionaceae</taxon>
        <taxon>Vibrio</taxon>
    </lineage>
</organism>
<keyword evidence="2" id="KW-1185">Reference proteome</keyword>
<dbReference type="EMBL" id="AEIU01000022">
    <property type="protein sequence ID" value="EFP98155.1"/>
    <property type="molecule type" value="Genomic_DNA"/>
</dbReference>
<comment type="caution">
    <text evidence="1">The sequence shown here is derived from an EMBL/GenBank/DDBJ whole genome shotgun (WGS) entry which is preliminary data.</text>
</comment>
<evidence type="ECO:0000313" key="1">
    <source>
        <dbReference type="EMBL" id="EFP98155.1"/>
    </source>
</evidence>
<evidence type="ECO:0000313" key="2">
    <source>
        <dbReference type="Proteomes" id="UP000002943"/>
    </source>
</evidence>
<dbReference type="RefSeq" id="WP_009599664.1">
    <property type="nucleotide sequence ID" value="NZ_AEIU01000022.1"/>
</dbReference>
<sequence length="82" mass="9049">MSSNLFKETLLRVGSDNVKSMYHRAKDDSGRKVIAVACALELVKHSSQNSGCLKENICNLNMIVEAIEAELKPAETKKILES</sequence>
<dbReference type="Proteomes" id="UP000002943">
    <property type="component" value="Unassembled WGS sequence"/>
</dbReference>
<name>E3BFH7_9VIBR</name>
<accession>E3BFH7</accession>
<gene>
    <name evidence="1" type="ORF">VIBC2010_10212</name>
</gene>